<dbReference type="Proteomes" id="UP000014500">
    <property type="component" value="Unassembled WGS sequence"/>
</dbReference>
<dbReference type="EnsemblMetazoa" id="SMAR010585-RA">
    <property type="protein sequence ID" value="SMAR010585-PA"/>
    <property type="gene ID" value="SMAR010585"/>
</dbReference>
<name>T1JA30_STRMM</name>
<keyword evidence="3" id="KW-1185">Reference proteome</keyword>
<reference evidence="2" key="2">
    <citation type="submission" date="2015-02" db="UniProtKB">
        <authorList>
            <consortium name="EnsemblMetazoa"/>
        </authorList>
    </citation>
    <scope>IDENTIFICATION</scope>
</reference>
<feature type="region of interest" description="Disordered" evidence="1">
    <location>
        <begin position="163"/>
        <end position="193"/>
    </location>
</feature>
<sequence length="246" mass="27022">MAGVMIVTISVKGFTGDLYFKKGKLGNASFREKMISGFMTSTAVLVTWSSVLFTQCNTLLLLCHKPGGSEWQPAVQFVRLDFFIGSHFGTSFAKLRWQLAMSNQGQPEGEVGDASYQGISQAYKSLRVVQTLNKITFDLDFKYLLNNIARDLDHMLNELGQGSTLPSPIGQTDEFSTSEEGSHYRRATGLPTNQQRIRNNSGDALLEQFVQTLIDSLTLPGTPFDGRTPVQSPDLCPLELNGVGGK</sequence>
<feature type="compositionally biased region" description="Polar residues" evidence="1">
    <location>
        <begin position="163"/>
        <end position="179"/>
    </location>
</feature>
<dbReference type="HOGENOM" id="CLU_1131430_0_0_1"/>
<evidence type="ECO:0000313" key="3">
    <source>
        <dbReference type="Proteomes" id="UP000014500"/>
    </source>
</evidence>
<evidence type="ECO:0000256" key="1">
    <source>
        <dbReference type="SAM" id="MobiDB-lite"/>
    </source>
</evidence>
<evidence type="ECO:0000313" key="2">
    <source>
        <dbReference type="EnsemblMetazoa" id="SMAR010585-PA"/>
    </source>
</evidence>
<protein>
    <submittedName>
        <fullName evidence="2">Uncharacterized protein</fullName>
    </submittedName>
</protein>
<organism evidence="2 3">
    <name type="scientific">Strigamia maritima</name>
    <name type="common">European centipede</name>
    <name type="synonym">Geophilus maritimus</name>
    <dbReference type="NCBI Taxonomy" id="126957"/>
    <lineage>
        <taxon>Eukaryota</taxon>
        <taxon>Metazoa</taxon>
        <taxon>Ecdysozoa</taxon>
        <taxon>Arthropoda</taxon>
        <taxon>Myriapoda</taxon>
        <taxon>Chilopoda</taxon>
        <taxon>Pleurostigmophora</taxon>
        <taxon>Geophilomorpha</taxon>
        <taxon>Linotaeniidae</taxon>
        <taxon>Strigamia</taxon>
    </lineage>
</organism>
<accession>T1JA30</accession>
<dbReference type="AlphaFoldDB" id="T1JA30"/>
<reference evidence="3" key="1">
    <citation type="submission" date="2011-05" db="EMBL/GenBank/DDBJ databases">
        <authorList>
            <person name="Richards S.R."/>
            <person name="Qu J."/>
            <person name="Jiang H."/>
            <person name="Jhangiani S.N."/>
            <person name="Agravi P."/>
            <person name="Goodspeed R."/>
            <person name="Gross S."/>
            <person name="Mandapat C."/>
            <person name="Jackson L."/>
            <person name="Mathew T."/>
            <person name="Pu L."/>
            <person name="Thornton R."/>
            <person name="Saada N."/>
            <person name="Wilczek-Boney K.B."/>
            <person name="Lee S."/>
            <person name="Kovar C."/>
            <person name="Wu Y."/>
            <person name="Scherer S.E."/>
            <person name="Worley K.C."/>
            <person name="Muzny D.M."/>
            <person name="Gibbs R."/>
        </authorList>
    </citation>
    <scope>NUCLEOTIDE SEQUENCE</scope>
    <source>
        <strain evidence="3">Brora</strain>
    </source>
</reference>
<feature type="region of interest" description="Disordered" evidence="1">
    <location>
        <begin position="224"/>
        <end position="246"/>
    </location>
</feature>
<dbReference type="EMBL" id="JH431981">
    <property type="status" value="NOT_ANNOTATED_CDS"/>
    <property type="molecule type" value="Genomic_DNA"/>
</dbReference>
<proteinExistence type="predicted"/>